<dbReference type="EMBL" id="VSSQ01069576">
    <property type="protein sequence ID" value="MPN21574.1"/>
    <property type="molecule type" value="Genomic_DNA"/>
</dbReference>
<sequence length="57" mass="6435">MHTNLQTGGMDFIRDRFEAVQAAGKAFFIDLVVAMSFQPQIFGKNNSLKIADLRIFD</sequence>
<organism evidence="1">
    <name type="scientific">bioreactor metagenome</name>
    <dbReference type="NCBI Taxonomy" id="1076179"/>
    <lineage>
        <taxon>unclassified sequences</taxon>
        <taxon>metagenomes</taxon>
        <taxon>ecological metagenomes</taxon>
    </lineage>
</organism>
<dbReference type="AlphaFoldDB" id="A0A645GC13"/>
<reference evidence="1" key="1">
    <citation type="submission" date="2019-08" db="EMBL/GenBank/DDBJ databases">
        <authorList>
            <person name="Kucharzyk K."/>
            <person name="Murdoch R.W."/>
            <person name="Higgins S."/>
            <person name="Loffler F."/>
        </authorList>
    </citation>
    <scope>NUCLEOTIDE SEQUENCE</scope>
</reference>
<protein>
    <submittedName>
        <fullName evidence="1">Uncharacterized protein</fullName>
    </submittedName>
</protein>
<gene>
    <name evidence="1" type="ORF">SDC9_168954</name>
</gene>
<name>A0A645GC13_9ZZZZ</name>
<comment type="caution">
    <text evidence="1">The sequence shown here is derived from an EMBL/GenBank/DDBJ whole genome shotgun (WGS) entry which is preliminary data.</text>
</comment>
<proteinExistence type="predicted"/>
<accession>A0A645GC13</accession>
<evidence type="ECO:0000313" key="1">
    <source>
        <dbReference type="EMBL" id="MPN21574.1"/>
    </source>
</evidence>